<feature type="compositionally biased region" description="Polar residues" evidence="13">
    <location>
        <begin position="300"/>
        <end position="328"/>
    </location>
</feature>
<keyword evidence="18" id="KW-1185">Reference proteome</keyword>
<feature type="compositionally biased region" description="Polar residues" evidence="13">
    <location>
        <begin position="846"/>
        <end position="863"/>
    </location>
</feature>
<dbReference type="GO" id="GO:0045202">
    <property type="term" value="C:synapse"/>
    <property type="evidence" value="ECO:0007669"/>
    <property type="project" value="UniProtKB-SubCell"/>
</dbReference>
<evidence type="ECO:0000256" key="6">
    <source>
        <dbReference type="ARBA" id="ARBA00023018"/>
    </source>
</evidence>
<dbReference type="SMART" id="SM01305">
    <property type="entry name" value="RESP18"/>
    <property type="match status" value="1"/>
</dbReference>
<dbReference type="SUPFAM" id="SSF52799">
    <property type="entry name" value="(Phosphotyrosine protein) phosphatases II"/>
    <property type="match status" value="1"/>
</dbReference>
<feature type="domain" description="Tyrosine specific protein phosphatases" evidence="16">
    <location>
        <begin position="1073"/>
        <end position="1141"/>
    </location>
</feature>
<reference evidence="17" key="1">
    <citation type="submission" date="2020-03" db="EMBL/GenBank/DDBJ databases">
        <authorList>
            <person name="Weist P."/>
        </authorList>
    </citation>
    <scope>NUCLEOTIDE SEQUENCE</scope>
</reference>
<keyword evidence="7 14" id="KW-0472">Membrane</keyword>
<comment type="similarity">
    <text evidence="11">Belongs to the protein-tyrosine phosphatase family. Receptor class 8 subfamily.</text>
</comment>
<feature type="transmembrane region" description="Helical" evidence="14">
    <location>
        <begin position="109"/>
        <end position="126"/>
    </location>
</feature>
<evidence type="ECO:0000313" key="18">
    <source>
        <dbReference type="Proteomes" id="UP001153269"/>
    </source>
</evidence>
<keyword evidence="5 14" id="KW-1133">Transmembrane helix</keyword>
<evidence type="ECO:0000256" key="8">
    <source>
        <dbReference type="ARBA" id="ARBA00023170"/>
    </source>
</evidence>
<sequence length="1141" mass="125206">MRKKSLLKHREEPDVPLCQVSGQVFGRKRRTSNAREPHRDAASEEDNDKNNCAANLYHSRVIFSVCGVHPPPPPPHQHQQQKKKTPLLGDGELLKVHEQRQHSQWRGGSPLLLLLLFLLHLFLAPVDAGCTMRSPRLWAALCLLLTASCRLCAAARHGFPAEANVVYRRLHSPVDSTHHHMTPNPFFTTGRAFINLALLISDPITPKRAGNALYSEEVMECGVTDDSCLFEKRLCPRDQLCSDDGLFGQCQSPHQAPVQYHVSVPVLHKLQEVLKDLMVQGLTWRDDITQAIINRELSRVPTTGSSSKVPEQASKQASRLPGSAQQRVQGPEEPADPEMMQQFVDYMLLDPSRSSVHMQTPLLDPYTYHQQQYGYQEEEERSLNSLDDNPAFPLLATRPRSRENLLDQDRQLLQNLLSFYLTSPSSSSSSSTSSSSSPVQSLSRHRGAVAAAAAAAAAAAPSGFPSPLSSSSSSSSFFPELDFPLDYGEDYVSQMSQLNKQQQQEQAEKKTQKDYNALSGLDEHSLQRLALLLDHYGLDMKDLSPEQKDNMPAALKQLQLDTSYAHKQTKDKFGNDGTGSKITDSSVGQKMGAPEAPPSTAKSPKAEGPQKEMTPAPASDQDEVGKKEQAAKAEEYGYIVTNQSPLSLNDGVRLLQRLSERMGLSTGAFINISVVGPAITFRIQPNSKNLTAGDVAKTAVAEKNFLETETGLKVLQGGVGERNDGKALPLATRVQPGSRWVFATLVAMASIGGILVAAMTIACLRHHAHRLAAKKLGLGPEGGSFSHQEYQDLCRQHMASKGAFGRLEAAALGAVGGASGGGAGASGAGAGAVGGADSRVSSVSSQFSDGAQPSPGSHSSTPSWCEEPAQANMDISTGHMILAYMEDHLRNKDRLMKEWEALCSYTAEPSVVSAAQSDANTKKNRCPDSVPYDHSRVKLKEINPSRSDYINASTIIEHDPRMPAYIATQGPQSHTISDFWQMVWENGCTVIVMMTALVEDGEKQCDRYWPDEGSSLYHIYEVNLVSEHIWCNDFLVRSFYLKNVQTQETRTLTQFHFLSWPAQGIPTSTRPLLDFRRKVNKCYRGRSCPIIVHCSDGTGRTGTYILIDMVLNRMAKGVKEIDIAATLEHVRDQRPGMVRTK</sequence>
<comment type="subcellular location">
    <subcellularLocation>
        <location evidence="1">Cytoplasmic vesicle</location>
        <location evidence="1">Secretory vesicle membrane</location>
        <topology evidence="1">Single-pass type I membrane protein</topology>
    </subcellularLocation>
    <subcellularLocation>
        <location evidence="12">Synapse</location>
    </subcellularLocation>
</comment>
<dbReference type="PROSITE" id="PS00383">
    <property type="entry name" value="TYR_PHOSPHATASE_1"/>
    <property type="match status" value="1"/>
</dbReference>
<feature type="non-terminal residue" evidence="17">
    <location>
        <position position="1"/>
    </location>
</feature>
<dbReference type="GO" id="GO:0030141">
    <property type="term" value="C:secretory granule"/>
    <property type="evidence" value="ECO:0007669"/>
    <property type="project" value="InterPro"/>
</dbReference>
<dbReference type="Pfam" id="PF00102">
    <property type="entry name" value="Y_phosphatase"/>
    <property type="match status" value="1"/>
</dbReference>
<dbReference type="AlphaFoldDB" id="A0A9N7VI09"/>
<protein>
    <recommendedName>
        <fullName evidence="19">Receptor-type tyrosine-protein phosphatase-like N</fullName>
    </recommendedName>
</protein>
<proteinExistence type="inferred from homology"/>
<evidence type="ECO:0000256" key="2">
    <source>
        <dbReference type="ARBA" id="ARBA00022553"/>
    </source>
</evidence>
<evidence type="ECO:0000256" key="4">
    <source>
        <dbReference type="ARBA" id="ARBA00022729"/>
    </source>
</evidence>
<feature type="compositionally biased region" description="Polar residues" evidence="13">
    <location>
        <begin position="578"/>
        <end position="588"/>
    </location>
</feature>
<dbReference type="InterPro" id="IPR003595">
    <property type="entry name" value="Tyr_Pase_cat"/>
</dbReference>
<dbReference type="InterPro" id="IPR029021">
    <property type="entry name" value="Prot-tyrosine_phosphatase-like"/>
</dbReference>
<dbReference type="InterPro" id="IPR038112">
    <property type="entry name" value="Receptor_IA-2_ectodomain_sf"/>
</dbReference>
<keyword evidence="3 14" id="KW-0812">Transmembrane</keyword>
<evidence type="ECO:0000256" key="11">
    <source>
        <dbReference type="ARBA" id="ARBA00025723"/>
    </source>
</evidence>
<dbReference type="InterPro" id="IPR029403">
    <property type="entry name" value="RESP18_dom"/>
</dbReference>
<keyword evidence="2" id="KW-0597">Phosphoprotein</keyword>
<evidence type="ECO:0000259" key="15">
    <source>
        <dbReference type="PROSITE" id="PS50055"/>
    </source>
</evidence>
<dbReference type="Gene3D" id="3.30.70.2470">
    <property type="entry name" value="Protein-tyrosine phosphatase receptor IA-2 ectodomain"/>
    <property type="match status" value="1"/>
</dbReference>
<comment type="caution">
    <text evidence="17">The sequence shown here is derived from an EMBL/GenBank/DDBJ whole genome shotgun (WGS) entry which is preliminary data.</text>
</comment>
<feature type="transmembrane region" description="Helical" evidence="14">
    <location>
        <begin position="740"/>
        <end position="764"/>
    </location>
</feature>
<dbReference type="Proteomes" id="UP001153269">
    <property type="component" value="Unassembled WGS sequence"/>
</dbReference>
<dbReference type="InterPro" id="IPR033522">
    <property type="entry name" value="IA-2/IA-2_beta"/>
</dbReference>
<name>A0A9N7VI09_PLEPL</name>
<dbReference type="EMBL" id="CADEAL010004051">
    <property type="protein sequence ID" value="CAB1450364.1"/>
    <property type="molecule type" value="Genomic_DNA"/>
</dbReference>
<evidence type="ECO:0000256" key="3">
    <source>
        <dbReference type="ARBA" id="ARBA00022692"/>
    </source>
</evidence>
<gene>
    <name evidence="17" type="ORF">PLEPLA_LOCUS38053</name>
</gene>
<feature type="region of interest" description="Disordered" evidence="13">
    <location>
        <begin position="372"/>
        <end position="402"/>
    </location>
</feature>
<accession>A0A9N7VI09</accession>
<evidence type="ECO:0000256" key="10">
    <source>
        <dbReference type="ARBA" id="ARBA00023329"/>
    </source>
</evidence>
<dbReference type="InterPro" id="IPR016130">
    <property type="entry name" value="Tyr_Pase_AS"/>
</dbReference>
<evidence type="ECO:0000256" key="13">
    <source>
        <dbReference type="SAM" id="MobiDB-lite"/>
    </source>
</evidence>
<evidence type="ECO:0000256" key="12">
    <source>
        <dbReference type="ARBA" id="ARBA00034103"/>
    </source>
</evidence>
<evidence type="ECO:0000256" key="9">
    <source>
        <dbReference type="ARBA" id="ARBA00023180"/>
    </source>
</evidence>
<evidence type="ECO:0008006" key="19">
    <source>
        <dbReference type="Google" id="ProtNLM"/>
    </source>
</evidence>
<feature type="region of interest" description="Disordered" evidence="13">
    <location>
        <begin position="568"/>
        <end position="630"/>
    </location>
</feature>
<keyword evidence="4" id="KW-0732">Signal</keyword>
<dbReference type="Gene3D" id="3.90.190.10">
    <property type="entry name" value="Protein tyrosine phosphatase superfamily"/>
    <property type="match status" value="1"/>
</dbReference>
<dbReference type="PANTHER" id="PTHR46106">
    <property type="entry name" value="IA-2 PROTEIN TYROSINE PHOSPHATASE, ISOFORM C"/>
    <property type="match status" value="1"/>
</dbReference>
<dbReference type="PROSITE" id="PS50056">
    <property type="entry name" value="TYR_PHOSPHATASE_2"/>
    <property type="match status" value="1"/>
</dbReference>
<keyword evidence="10" id="KW-0968">Cytoplasmic vesicle</keyword>
<evidence type="ECO:0000256" key="5">
    <source>
        <dbReference type="ARBA" id="ARBA00022989"/>
    </source>
</evidence>
<feature type="region of interest" description="Disordered" evidence="13">
    <location>
        <begin position="1"/>
        <end position="49"/>
    </location>
</feature>
<feature type="region of interest" description="Disordered" evidence="13">
    <location>
        <begin position="299"/>
        <end position="335"/>
    </location>
</feature>
<dbReference type="InterPro" id="IPR000242">
    <property type="entry name" value="PTP_cat"/>
</dbReference>
<dbReference type="SMART" id="SM00194">
    <property type="entry name" value="PTPc"/>
    <property type="match status" value="1"/>
</dbReference>
<feature type="region of interest" description="Disordered" evidence="13">
    <location>
        <begin position="841"/>
        <end position="866"/>
    </location>
</feature>
<evidence type="ECO:0000256" key="7">
    <source>
        <dbReference type="ARBA" id="ARBA00023136"/>
    </source>
</evidence>
<dbReference type="InterPro" id="IPR021613">
    <property type="entry name" value="Receptor_IA-2_dom"/>
</dbReference>
<evidence type="ECO:0000256" key="14">
    <source>
        <dbReference type="SAM" id="Phobius"/>
    </source>
</evidence>
<dbReference type="SMART" id="SM00404">
    <property type="entry name" value="PTPc_motif"/>
    <property type="match status" value="1"/>
</dbReference>
<feature type="compositionally biased region" description="Basic and acidic residues" evidence="13">
    <location>
        <begin position="33"/>
        <end position="42"/>
    </location>
</feature>
<dbReference type="FunFam" id="3.90.190.10:FF:000017">
    <property type="entry name" value="receptor-type tyrosine-protein phosphatase-like N isoform X2"/>
    <property type="match status" value="1"/>
</dbReference>
<dbReference type="PROSITE" id="PS50055">
    <property type="entry name" value="TYR_PHOSPHATASE_PTP"/>
    <property type="match status" value="1"/>
</dbReference>
<evidence type="ECO:0000256" key="1">
    <source>
        <dbReference type="ARBA" id="ARBA00004212"/>
    </source>
</evidence>
<dbReference type="PANTHER" id="PTHR46106:SF1">
    <property type="entry name" value="RECEPTOR-TYPE TYROSINE-PROTEIN PHOSPHATASE-LIKE N"/>
    <property type="match status" value="1"/>
</dbReference>
<organism evidence="17 18">
    <name type="scientific">Pleuronectes platessa</name>
    <name type="common">European plaice</name>
    <dbReference type="NCBI Taxonomy" id="8262"/>
    <lineage>
        <taxon>Eukaryota</taxon>
        <taxon>Metazoa</taxon>
        <taxon>Chordata</taxon>
        <taxon>Craniata</taxon>
        <taxon>Vertebrata</taxon>
        <taxon>Euteleostomi</taxon>
        <taxon>Actinopterygii</taxon>
        <taxon>Neopterygii</taxon>
        <taxon>Teleostei</taxon>
        <taxon>Neoteleostei</taxon>
        <taxon>Acanthomorphata</taxon>
        <taxon>Carangaria</taxon>
        <taxon>Pleuronectiformes</taxon>
        <taxon>Pleuronectoidei</taxon>
        <taxon>Pleuronectidae</taxon>
        <taxon>Pleuronectes</taxon>
    </lineage>
</organism>
<evidence type="ECO:0000313" key="17">
    <source>
        <dbReference type="EMBL" id="CAB1450364.1"/>
    </source>
</evidence>
<keyword evidence="8" id="KW-0675">Receptor</keyword>
<keyword evidence="6" id="KW-0770">Synapse</keyword>
<dbReference type="PRINTS" id="PR00700">
    <property type="entry name" value="PRTYPHPHTASE"/>
</dbReference>
<evidence type="ECO:0000259" key="16">
    <source>
        <dbReference type="PROSITE" id="PS50056"/>
    </source>
</evidence>
<dbReference type="Pfam" id="PF14948">
    <property type="entry name" value="RESP18"/>
    <property type="match status" value="1"/>
</dbReference>
<dbReference type="Pfam" id="PF11548">
    <property type="entry name" value="Receptor_IA-2"/>
    <property type="match status" value="1"/>
</dbReference>
<feature type="domain" description="Tyrosine-protein phosphatase" evidence="15">
    <location>
        <begin position="895"/>
        <end position="1141"/>
    </location>
</feature>
<keyword evidence="9" id="KW-0325">Glycoprotein</keyword>
<dbReference type="GO" id="GO:0051046">
    <property type="term" value="P:regulation of secretion"/>
    <property type="evidence" value="ECO:0007669"/>
    <property type="project" value="TreeGrafter"/>
</dbReference>
<dbReference type="GO" id="GO:0035773">
    <property type="term" value="P:insulin secretion involved in cellular response to glucose stimulus"/>
    <property type="evidence" value="ECO:0007669"/>
    <property type="project" value="TreeGrafter"/>
</dbReference>
<dbReference type="InterPro" id="IPR000387">
    <property type="entry name" value="Tyr_Pase_dom"/>
</dbReference>
<dbReference type="GO" id="GO:0004725">
    <property type="term" value="F:protein tyrosine phosphatase activity"/>
    <property type="evidence" value="ECO:0007669"/>
    <property type="project" value="InterPro"/>
</dbReference>
<dbReference type="GO" id="GO:0030658">
    <property type="term" value="C:transport vesicle membrane"/>
    <property type="evidence" value="ECO:0007669"/>
    <property type="project" value="UniProtKB-SubCell"/>
</dbReference>